<feature type="transmembrane region" description="Helical" evidence="13">
    <location>
        <begin position="238"/>
        <end position="257"/>
    </location>
</feature>
<name>A0ABQ8J5A4_DERPT</name>
<keyword evidence="7" id="KW-0378">Hydrolase</keyword>
<keyword evidence="9 13" id="KW-1133">Transmembrane helix</keyword>
<dbReference type="EMBL" id="NJHN03000074">
    <property type="protein sequence ID" value="KAH9417711.1"/>
    <property type="molecule type" value="Genomic_DNA"/>
</dbReference>
<feature type="transmembrane region" description="Helical" evidence="13">
    <location>
        <begin position="97"/>
        <end position="118"/>
    </location>
</feature>
<dbReference type="InterPro" id="IPR038770">
    <property type="entry name" value="Na+/solute_symporter_sf"/>
</dbReference>
<reference evidence="16 17" key="1">
    <citation type="journal article" date="2018" name="J. Allergy Clin. Immunol.">
        <title>High-quality assembly of Dermatophagoides pteronyssinus genome and transcriptome reveals a wide range of novel allergens.</title>
        <authorList>
            <person name="Liu X.Y."/>
            <person name="Yang K.Y."/>
            <person name="Wang M.Q."/>
            <person name="Kwok J.S."/>
            <person name="Zeng X."/>
            <person name="Yang Z."/>
            <person name="Xiao X.J."/>
            <person name="Lau C.P."/>
            <person name="Li Y."/>
            <person name="Huang Z.M."/>
            <person name="Ba J.G."/>
            <person name="Yim A.K."/>
            <person name="Ouyang C.Y."/>
            <person name="Ngai S.M."/>
            <person name="Chan T.F."/>
            <person name="Leung E.L."/>
            <person name="Liu L."/>
            <person name="Liu Z.G."/>
            <person name="Tsui S.K."/>
        </authorList>
    </citation>
    <scope>NUCLEOTIDE SEQUENCE [LARGE SCALE GENOMIC DNA]</scope>
    <source>
        <strain evidence="16">Derp</strain>
    </source>
</reference>
<keyword evidence="11" id="KW-0325">Glycoprotein</keyword>
<evidence type="ECO:0000256" key="1">
    <source>
        <dbReference type="ARBA" id="ARBA00004141"/>
    </source>
</evidence>
<dbReference type="Proteomes" id="UP000887458">
    <property type="component" value="Unassembled WGS sequence"/>
</dbReference>
<evidence type="ECO:0000256" key="3">
    <source>
        <dbReference type="ARBA" id="ARBA00007367"/>
    </source>
</evidence>
<feature type="transmembrane region" description="Helical" evidence="13">
    <location>
        <begin position="425"/>
        <end position="448"/>
    </location>
</feature>
<keyword evidence="8" id="KW-0531">Neurotransmitter degradation</keyword>
<dbReference type="PANTHER" id="PTHR31102">
    <property type="match status" value="1"/>
</dbReference>
<evidence type="ECO:0000256" key="13">
    <source>
        <dbReference type="SAM" id="Phobius"/>
    </source>
</evidence>
<evidence type="ECO:0000256" key="5">
    <source>
        <dbReference type="ARBA" id="ARBA00022487"/>
    </source>
</evidence>
<dbReference type="Gene3D" id="3.40.50.1820">
    <property type="entry name" value="alpha/beta hydrolase"/>
    <property type="match status" value="1"/>
</dbReference>
<dbReference type="PRINTS" id="PR00878">
    <property type="entry name" value="CHOLNESTRASE"/>
</dbReference>
<dbReference type="EC" id="3.1.1.7" evidence="4"/>
<evidence type="ECO:0000256" key="10">
    <source>
        <dbReference type="ARBA" id="ARBA00023136"/>
    </source>
</evidence>
<feature type="domain" description="Cation/H+ exchanger transmembrane" evidence="15">
    <location>
        <begin position="60"/>
        <end position="441"/>
    </location>
</feature>
<evidence type="ECO:0000256" key="2">
    <source>
        <dbReference type="ARBA" id="ARBA00005964"/>
    </source>
</evidence>
<dbReference type="InterPro" id="IPR051843">
    <property type="entry name" value="CPA1_transporter"/>
</dbReference>
<dbReference type="Pfam" id="PF00135">
    <property type="entry name" value="COesterase"/>
    <property type="match status" value="1"/>
</dbReference>
<accession>A0ABQ8J5A4</accession>
<evidence type="ECO:0000313" key="17">
    <source>
        <dbReference type="Proteomes" id="UP000887458"/>
    </source>
</evidence>
<sequence length="1056" mass="119405">MLKRLKETKEEILTLPYLRYILWLIFLFTFVYLTLVAFFNEKALPPNGDLFHMFCLFILAHLFGKIFHIINLPSLLGMLGAGILYGNLVELELDKQILSTIRSLALLIILLRAGLHLIPEYLRYLSFSAIRVIAIPFFAETFIVAICSIIFFQFTFMWSLLIGFVMSAVSPAVVVPCMIRIQQSGLSEGKGIPTLNIAAASIDDVLSVTGFNIFLGFAIPTEKSEHMSLTMKIIQGPLQIIIGIAFGLIMGWILWYLPETYDKCDKNDSKKHHISRFSLLLMAGMFALFGSIYVEMEAAGPMAILIMAFVATIKWRENCWEEDNEHSLKIIWLVLKRFLFCLIGCELKFQTLDADIVGKAIGCLMIGIVLKIIVTYLVTFNIGLNHKERLFIAFAWMPKATVQAAIGPTALSIAQTDLDIQNGKVILTAAALSILITAPLGAICMDFLCTRLLTKPNQNDNDNNIDPNNNNIPIINNHSVINITNITNTNALHSPTLTIEYAPIVQTKHGQIRGLVNTVGLWTKSYLYQGIRYATAERFAKPVRVEKFDEEIYDAIMERNSCPQFLGGLGNTDKYHKTNKSEDCLFLNVYTPTPKTDDSNGDGANGKLLPVMVWFYGGGFQCGTIFFPLYDGTYLANYGNVLVVFINYRVGPFGFLYAGTDDIPGNQAFYDQIMGLEWVRDNIQNFGGDPNQVTIFGESAGSFSVSALVLSPLAKGLFHRAIMQSGTIVPTVRFSNKQGALDKTKNLAKKLNCKVDDNEEISTVIDCLRSKSMEEIVDVATGDMEEMISNQMIGPILGDAFLPEDVLKFKYGSNGPVDIMFGVTRDEGSYFVVHFVPELKDDNTVMNEEEIRENIRKILSSYHIEDHKEIEDYYLKQIDINDFNQVRKMFSDMFGDLRFNCPVMLYGQQMARANPKNHFYAYRFDRRTLVSDRMHCYEWMGVCHASEILYVFSNSMMTLYPKDSQLSIDIMNSWTNFAKTGNPSPIGSSLEWPEAFDDNQSSSSSSMNWMILDIEHRIEKDIYKDVCEKIWSKQYHDWLAKYFVDKSGSNNEKDEL</sequence>
<comment type="caution">
    <text evidence="16">The sequence shown here is derived from an EMBL/GenBank/DDBJ whole genome shotgun (WGS) entry which is preliminary data.</text>
</comment>
<evidence type="ECO:0000256" key="9">
    <source>
        <dbReference type="ARBA" id="ARBA00022989"/>
    </source>
</evidence>
<feature type="transmembrane region" description="Helical" evidence="13">
    <location>
        <begin position="20"/>
        <end position="39"/>
    </location>
</feature>
<evidence type="ECO:0000256" key="4">
    <source>
        <dbReference type="ARBA" id="ARBA00013276"/>
    </source>
</evidence>
<evidence type="ECO:0000313" key="16">
    <source>
        <dbReference type="EMBL" id="KAH9417711.1"/>
    </source>
</evidence>
<evidence type="ECO:0000256" key="11">
    <source>
        <dbReference type="ARBA" id="ARBA00023180"/>
    </source>
</evidence>
<evidence type="ECO:0000256" key="12">
    <source>
        <dbReference type="ARBA" id="ARBA00048484"/>
    </source>
</evidence>
<evidence type="ECO:0000259" key="14">
    <source>
        <dbReference type="Pfam" id="PF00135"/>
    </source>
</evidence>
<organism evidence="16 17">
    <name type="scientific">Dermatophagoides pteronyssinus</name>
    <name type="common">European house dust mite</name>
    <dbReference type="NCBI Taxonomy" id="6956"/>
    <lineage>
        <taxon>Eukaryota</taxon>
        <taxon>Metazoa</taxon>
        <taxon>Ecdysozoa</taxon>
        <taxon>Arthropoda</taxon>
        <taxon>Chelicerata</taxon>
        <taxon>Arachnida</taxon>
        <taxon>Acari</taxon>
        <taxon>Acariformes</taxon>
        <taxon>Sarcoptiformes</taxon>
        <taxon>Astigmata</taxon>
        <taxon>Psoroptidia</taxon>
        <taxon>Analgoidea</taxon>
        <taxon>Pyroglyphidae</taxon>
        <taxon>Dermatophagoidinae</taxon>
        <taxon>Dermatophagoides</taxon>
    </lineage>
</organism>
<dbReference type="SUPFAM" id="SSF53474">
    <property type="entry name" value="alpha/beta-Hydrolases"/>
    <property type="match status" value="1"/>
</dbReference>
<comment type="subcellular location">
    <subcellularLocation>
        <location evidence="1">Membrane</location>
        <topology evidence="1">Multi-pass membrane protein</topology>
    </subcellularLocation>
</comment>
<feature type="transmembrane region" description="Helical" evidence="13">
    <location>
        <begin position="390"/>
        <end position="413"/>
    </location>
</feature>
<dbReference type="InterPro" id="IPR029058">
    <property type="entry name" value="AB_hydrolase_fold"/>
</dbReference>
<dbReference type="Gene3D" id="1.20.1530.20">
    <property type="match status" value="1"/>
</dbReference>
<feature type="transmembrane region" description="Helical" evidence="13">
    <location>
        <begin position="277"/>
        <end position="310"/>
    </location>
</feature>
<reference evidence="16 17" key="2">
    <citation type="journal article" date="2022" name="Mol. Biol. Evol.">
        <title>Comparative Genomics Reveals Insights into the Divergent Evolution of Astigmatic Mites and Household Pest Adaptations.</title>
        <authorList>
            <person name="Xiong Q."/>
            <person name="Wan A.T."/>
            <person name="Liu X."/>
            <person name="Fung C.S."/>
            <person name="Xiao X."/>
            <person name="Malainual N."/>
            <person name="Hou J."/>
            <person name="Wang L."/>
            <person name="Wang M."/>
            <person name="Yang K.Y."/>
            <person name="Cui Y."/>
            <person name="Leung E.L."/>
            <person name="Nong W."/>
            <person name="Shin S.K."/>
            <person name="Au S.W."/>
            <person name="Jeong K.Y."/>
            <person name="Chew F.T."/>
            <person name="Hui J.H."/>
            <person name="Leung T.F."/>
            <person name="Tungtrongchitr A."/>
            <person name="Zhong N."/>
            <person name="Liu Z."/>
            <person name="Tsui S.K."/>
        </authorList>
    </citation>
    <scope>NUCLEOTIDE SEQUENCE [LARGE SCALE GENOMIC DNA]</scope>
    <source>
        <strain evidence="16">Derp</strain>
    </source>
</reference>
<evidence type="ECO:0000259" key="15">
    <source>
        <dbReference type="Pfam" id="PF00999"/>
    </source>
</evidence>
<gene>
    <name evidence="16" type="primary">SLC9B2</name>
    <name evidence="16" type="ORF">DERP_011422</name>
</gene>
<feature type="transmembrane region" description="Helical" evidence="13">
    <location>
        <begin position="193"/>
        <end position="218"/>
    </location>
</feature>
<dbReference type="InterPro" id="IPR019819">
    <property type="entry name" value="Carboxylesterase_B_CS"/>
</dbReference>
<dbReference type="InterPro" id="IPR019826">
    <property type="entry name" value="Carboxylesterase_B_AS"/>
</dbReference>
<dbReference type="InterPro" id="IPR006153">
    <property type="entry name" value="Cation/H_exchanger_TM"/>
</dbReference>
<comment type="similarity">
    <text evidence="2">Belongs to the type-B carboxylesterase/lipase family.</text>
</comment>
<comment type="catalytic activity">
    <reaction evidence="12">
        <text>acetylcholine + H2O = choline + acetate + H(+)</text>
        <dbReference type="Rhea" id="RHEA:17561"/>
        <dbReference type="ChEBI" id="CHEBI:15354"/>
        <dbReference type="ChEBI" id="CHEBI:15355"/>
        <dbReference type="ChEBI" id="CHEBI:15377"/>
        <dbReference type="ChEBI" id="CHEBI:15378"/>
        <dbReference type="ChEBI" id="CHEBI:30089"/>
        <dbReference type="EC" id="3.1.1.7"/>
    </reaction>
</comment>
<comment type="similarity">
    <text evidence="3">Belongs to the monovalent cation:proton antiporter 1 (CPA1) transporter (TC 2.A.36) family.</text>
</comment>
<evidence type="ECO:0000256" key="6">
    <source>
        <dbReference type="ARBA" id="ARBA00022692"/>
    </source>
</evidence>
<dbReference type="PANTHER" id="PTHR31102:SF1">
    <property type="entry name" value="CATION_H+ EXCHANGER DOMAIN-CONTAINING PROTEIN"/>
    <property type="match status" value="1"/>
</dbReference>
<dbReference type="InterPro" id="IPR002018">
    <property type="entry name" value="CarbesteraseB"/>
</dbReference>
<keyword evidence="5" id="KW-0719">Serine esterase</keyword>
<dbReference type="PROSITE" id="PS00122">
    <property type="entry name" value="CARBOXYLESTERASE_B_1"/>
    <property type="match status" value="1"/>
</dbReference>
<proteinExistence type="inferred from homology"/>
<evidence type="ECO:0000256" key="7">
    <source>
        <dbReference type="ARBA" id="ARBA00022801"/>
    </source>
</evidence>
<evidence type="ECO:0000256" key="8">
    <source>
        <dbReference type="ARBA" id="ARBA00022867"/>
    </source>
</evidence>
<feature type="domain" description="Carboxylesterase type B" evidence="14">
    <location>
        <begin position="502"/>
        <end position="1000"/>
    </location>
</feature>
<keyword evidence="6 13" id="KW-0812">Transmembrane</keyword>
<feature type="transmembrane region" description="Helical" evidence="13">
    <location>
        <begin position="130"/>
        <end position="152"/>
    </location>
</feature>
<keyword evidence="10 13" id="KW-0472">Membrane</keyword>
<keyword evidence="17" id="KW-1185">Reference proteome</keyword>
<dbReference type="InterPro" id="IPR000997">
    <property type="entry name" value="Cholinesterase"/>
</dbReference>
<dbReference type="PROSITE" id="PS00941">
    <property type="entry name" value="CARBOXYLESTERASE_B_2"/>
    <property type="match status" value="1"/>
</dbReference>
<dbReference type="Pfam" id="PF00999">
    <property type="entry name" value="Na_H_Exchanger"/>
    <property type="match status" value="1"/>
</dbReference>
<feature type="transmembrane region" description="Helical" evidence="13">
    <location>
        <begin position="158"/>
        <end position="181"/>
    </location>
</feature>
<feature type="transmembrane region" description="Helical" evidence="13">
    <location>
        <begin position="361"/>
        <end position="384"/>
    </location>
</feature>
<protein>
    <recommendedName>
        <fullName evidence="4">acetylcholinesterase</fullName>
        <ecNumber evidence="4">3.1.1.7</ecNumber>
    </recommendedName>
</protein>